<reference evidence="3 4" key="1">
    <citation type="journal article" date="2023" name="Commun. Biol.">
        <title>Reorganization of the ancestral sex-determining regions during the evolution of trioecy in Pleodorina starrii.</title>
        <authorList>
            <person name="Takahashi K."/>
            <person name="Suzuki S."/>
            <person name="Kawai-Toyooka H."/>
            <person name="Yamamoto K."/>
            <person name="Hamaji T."/>
            <person name="Ootsuki R."/>
            <person name="Yamaguchi H."/>
            <person name="Kawachi M."/>
            <person name="Higashiyama T."/>
            <person name="Nozaki H."/>
        </authorList>
    </citation>
    <scope>NUCLEOTIDE SEQUENCE [LARGE SCALE GENOMIC DNA]</scope>
    <source>
        <strain evidence="3 4">NIES-4479</strain>
    </source>
</reference>
<accession>A0A9W6C1Y7</accession>
<protein>
    <recommendedName>
        <fullName evidence="2">Coenzyme Q-binding protein COQ10 START domain-containing protein</fullName>
    </recommendedName>
</protein>
<name>A0A9W6C1Y7_9CHLO</name>
<gene>
    <name evidence="3" type="primary">PLEST011832</name>
    <name evidence="3" type="ORF">PLESTB_001939400</name>
</gene>
<comment type="caution">
    <text evidence="3">The sequence shown here is derived from an EMBL/GenBank/DDBJ whole genome shotgun (WGS) entry which is preliminary data.</text>
</comment>
<dbReference type="InterPro" id="IPR023393">
    <property type="entry name" value="START-like_dom_sf"/>
</dbReference>
<proteinExistence type="predicted"/>
<feature type="region of interest" description="Disordered" evidence="1">
    <location>
        <begin position="133"/>
        <end position="164"/>
    </location>
</feature>
<dbReference type="EMBL" id="BRXU01000070">
    <property type="protein sequence ID" value="GLC62786.1"/>
    <property type="molecule type" value="Genomic_DNA"/>
</dbReference>
<dbReference type="OrthoDB" id="5732at2759"/>
<dbReference type="InterPro" id="IPR005031">
    <property type="entry name" value="COQ10_START"/>
</dbReference>
<keyword evidence="4" id="KW-1185">Reference proteome</keyword>
<dbReference type="Proteomes" id="UP001165080">
    <property type="component" value="Unassembled WGS sequence"/>
</dbReference>
<evidence type="ECO:0000259" key="2">
    <source>
        <dbReference type="Pfam" id="PF03364"/>
    </source>
</evidence>
<dbReference type="PANTHER" id="PTHR34060:SF1">
    <property type="entry name" value="POLYKETIDE CYCLASE _ DEHYDRASE AND LIPID TRANSPORT PROTEIN"/>
    <property type="match status" value="1"/>
</dbReference>
<dbReference type="SUPFAM" id="SSF55961">
    <property type="entry name" value="Bet v1-like"/>
    <property type="match status" value="2"/>
</dbReference>
<feature type="compositionally biased region" description="Low complexity" evidence="1">
    <location>
        <begin position="146"/>
        <end position="162"/>
    </location>
</feature>
<evidence type="ECO:0000313" key="3">
    <source>
        <dbReference type="EMBL" id="GLC62786.1"/>
    </source>
</evidence>
<organism evidence="3 4">
    <name type="scientific">Pleodorina starrii</name>
    <dbReference type="NCBI Taxonomy" id="330485"/>
    <lineage>
        <taxon>Eukaryota</taxon>
        <taxon>Viridiplantae</taxon>
        <taxon>Chlorophyta</taxon>
        <taxon>core chlorophytes</taxon>
        <taxon>Chlorophyceae</taxon>
        <taxon>CS clade</taxon>
        <taxon>Chlamydomonadales</taxon>
        <taxon>Volvocaceae</taxon>
        <taxon>Pleodorina</taxon>
    </lineage>
</organism>
<dbReference type="Gene3D" id="3.30.530.20">
    <property type="match status" value="2"/>
</dbReference>
<dbReference type="Pfam" id="PF03364">
    <property type="entry name" value="Polyketide_cyc"/>
    <property type="match status" value="1"/>
</dbReference>
<feature type="domain" description="Coenzyme Q-binding protein COQ10 START" evidence="2">
    <location>
        <begin position="65"/>
        <end position="250"/>
    </location>
</feature>
<sequence length="274" mass="29799">MNVLRNSQQAGFSGRTMERGLMPWRRRRAAQCSAVTTKAQAVPGVRIEVEKTSWTSRRVFAAVVVAAPKGCVWDALTDYDNLGNFVPSLVENRCLERTANSAVVYQVGAQDVAMGVKFSAAVSLRCTEFPDGGVPRELMTPPPPGAVSSGSSSSSSGSSLDAGGWGSAADVESLYPFPLTSAPGAVPSDISFELVEGDFQVFRGIWRMQQVGEMETLLSYALFVKPQAWLPVALIQGRIENEVVRNLEALRQYAEAQYQRQLQLQQEQQLGALH</sequence>
<evidence type="ECO:0000313" key="4">
    <source>
        <dbReference type="Proteomes" id="UP001165080"/>
    </source>
</evidence>
<dbReference type="AlphaFoldDB" id="A0A9W6C1Y7"/>
<evidence type="ECO:0000256" key="1">
    <source>
        <dbReference type="SAM" id="MobiDB-lite"/>
    </source>
</evidence>
<dbReference type="PANTHER" id="PTHR34060">
    <property type="entry name" value="POLYKETIDE CYCLASE / DEHYDRASE AND LIPID TRANSPORT PROTEIN"/>
    <property type="match status" value="1"/>
</dbReference>